<reference evidence="2" key="1">
    <citation type="submission" date="2020-10" db="EMBL/GenBank/DDBJ databases">
        <authorList>
            <person name="Muller C M."/>
        </authorList>
    </citation>
    <scope>NUCLEOTIDE SEQUENCE</scope>
    <source>
        <strain evidence="2">THUN-12</strain>
    </source>
</reference>
<proteinExistence type="predicted"/>
<evidence type="ECO:0000256" key="1">
    <source>
        <dbReference type="SAM" id="Phobius"/>
    </source>
</evidence>
<comment type="caution">
    <text evidence="2">The sequence shown here is derived from an EMBL/GenBank/DDBJ whole genome shotgun (WGS) entry which is preliminary data.</text>
</comment>
<feature type="transmembrane region" description="Helical" evidence="1">
    <location>
        <begin position="26"/>
        <end position="44"/>
    </location>
</feature>
<dbReference type="Proteomes" id="UP000683417">
    <property type="component" value="Unassembled WGS sequence"/>
</dbReference>
<evidence type="ECO:0000313" key="3">
    <source>
        <dbReference type="Proteomes" id="UP000683417"/>
    </source>
</evidence>
<organism evidence="2 3">
    <name type="scientific">Blumeria graminis f. sp. triticale</name>
    <dbReference type="NCBI Taxonomy" id="1689686"/>
    <lineage>
        <taxon>Eukaryota</taxon>
        <taxon>Fungi</taxon>
        <taxon>Dikarya</taxon>
        <taxon>Ascomycota</taxon>
        <taxon>Pezizomycotina</taxon>
        <taxon>Leotiomycetes</taxon>
        <taxon>Erysiphales</taxon>
        <taxon>Erysiphaceae</taxon>
        <taxon>Blumeria</taxon>
    </lineage>
</organism>
<dbReference type="EMBL" id="CAJHIT010000010">
    <property type="protein sequence ID" value="CAD6506065.1"/>
    <property type="molecule type" value="Genomic_DNA"/>
</dbReference>
<dbReference type="AlphaFoldDB" id="A0A9W4D723"/>
<sequence>MHPSHSLIIIRAAKRPTPLLLYSDSLPRLVLLIVTLCGVWVISWI</sequence>
<keyword evidence="1" id="KW-0472">Membrane</keyword>
<gene>
    <name evidence="2" type="ORF">BGTH12_LOCUS7423</name>
</gene>
<name>A0A9W4D723_BLUGR</name>
<keyword evidence="1" id="KW-1133">Transmembrane helix</keyword>
<protein>
    <submittedName>
        <fullName evidence="2">BgTH12-06997</fullName>
    </submittedName>
</protein>
<evidence type="ECO:0000313" key="2">
    <source>
        <dbReference type="EMBL" id="CAD6506065.1"/>
    </source>
</evidence>
<keyword evidence="1" id="KW-0812">Transmembrane</keyword>
<accession>A0A9W4D723</accession>